<dbReference type="Proteomes" id="UP001595872">
    <property type="component" value="Unassembled WGS sequence"/>
</dbReference>
<sequence length="63" mass="6889">MTVTVPLVVLVGAAVWVAWRYIGLRVWHLVLCLVFGFLLASSTAAPSIDRLLTGLVRMVTAKH</sequence>
<evidence type="ECO:0000313" key="3">
    <source>
        <dbReference type="Proteomes" id="UP001595872"/>
    </source>
</evidence>
<keyword evidence="1" id="KW-0472">Membrane</keyword>
<keyword evidence="3" id="KW-1185">Reference proteome</keyword>
<keyword evidence="1" id="KW-1133">Transmembrane helix</keyword>
<keyword evidence="1" id="KW-0812">Transmembrane</keyword>
<evidence type="ECO:0000313" key="2">
    <source>
        <dbReference type="EMBL" id="MFC4908414.1"/>
    </source>
</evidence>
<gene>
    <name evidence="2" type="ORF">ACFPCY_13860</name>
</gene>
<accession>A0ABV9TY52</accession>
<feature type="transmembrane region" description="Helical" evidence="1">
    <location>
        <begin position="6"/>
        <end position="22"/>
    </location>
</feature>
<feature type="transmembrane region" description="Helical" evidence="1">
    <location>
        <begin position="29"/>
        <end position="48"/>
    </location>
</feature>
<comment type="caution">
    <text evidence="2">The sequence shown here is derived from an EMBL/GenBank/DDBJ whole genome shotgun (WGS) entry which is preliminary data.</text>
</comment>
<name>A0ABV9TY52_9ACTN</name>
<organism evidence="2 3">
    <name type="scientific">Actinomadura gamaensis</name>
    <dbReference type="NCBI Taxonomy" id="1763541"/>
    <lineage>
        <taxon>Bacteria</taxon>
        <taxon>Bacillati</taxon>
        <taxon>Actinomycetota</taxon>
        <taxon>Actinomycetes</taxon>
        <taxon>Streptosporangiales</taxon>
        <taxon>Thermomonosporaceae</taxon>
        <taxon>Actinomadura</taxon>
    </lineage>
</organism>
<dbReference type="RefSeq" id="WP_378254997.1">
    <property type="nucleotide sequence ID" value="NZ_JBHSIT010000003.1"/>
</dbReference>
<evidence type="ECO:0000256" key="1">
    <source>
        <dbReference type="SAM" id="Phobius"/>
    </source>
</evidence>
<proteinExistence type="predicted"/>
<reference evidence="3" key="1">
    <citation type="journal article" date="2019" name="Int. J. Syst. Evol. Microbiol.">
        <title>The Global Catalogue of Microorganisms (GCM) 10K type strain sequencing project: providing services to taxonomists for standard genome sequencing and annotation.</title>
        <authorList>
            <consortium name="The Broad Institute Genomics Platform"/>
            <consortium name="The Broad Institute Genome Sequencing Center for Infectious Disease"/>
            <person name="Wu L."/>
            <person name="Ma J."/>
        </authorList>
    </citation>
    <scope>NUCLEOTIDE SEQUENCE [LARGE SCALE GENOMIC DNA]</scope>
    <source>
        <strain evidence="3">KLKA75</strain>
    </source>
</reference>
<protein>
    <submittedName>
        <fullName evidence="2">Uncharacterized protein</fullName>
    </submittedName>
</protein>
<dbReference type="EMBL" id="JBHSIT010000003">
    <property type="protein sequence ID" value="MFC4908414.1"/>
    <property type="molecule type" value="Genomic_DNA"/>
</dbReference>